<evidence type="ECO:0000256" key="8">
    <source>
        <dbReference type="ARBA" id="ARBA00023224"/>
    </source>
</evidence>
<dbReference type="Gene3D" id="1.20.1070.10">
    <property type="entry name" value="Rhodopsin 7-helix transmembrane proteins"/>
    <property type="match status" value="1"/>
</dbReference>
<gene>
    <name evidence="13" type="ORF">OKA104_LOCUS30681</name>
    <name evidence="12" type="ORF">VCS650_LOCUS9067</name>
</gene>
<feature type="transmembrane region" description="Helical" evidence="10">
    <location>
        <begin position="151"/>
        <end position="173"/>
    </location>
</feature>
<dbReference type="AlphaFoldDB" id="A0A813ZCK0"/>
<evidence type="ECO:0000256" key="5">
    <source>
        <dbReference type="ARBA" id="ARBA00023040"/>
    </source>
</evidence>
<feature type="transmembrane region" description="Helical" evidence="10">
    <location>
        <begin position="109"/>
        <end position="130"/>
    </location>
</feature>
<dbReference type="OrthoDB" id="10027357at2759"/>
<dbReference type="Proteomes" id="UP000663881">
    <property type="component" value="Unassembled WGS sequence"/>
</dbReference>
<evidence type="ECO:0000256" key="6">
    <source>
        <dbReference type="ARBA" id="ARBA00023136"/>
    </source>
</evidence>
<proteinExistence type="predicted"/>
<dbReference type="EMBL" id="CAJNON010000062">
    <property type="protein sequence ID" value="CAF0896528.1"/>
    <property type="molecule type" value="Genomic_DNA"/>
</dbReference>
<feature type="transmembrane region" description="Helical" evidence="10">
    <location>
        <begin position="66"/>
        <end position="84"/>
    </location>
</feature>
<dbReference type="SUPFAM" id="SSF81321">
    <property type="entry name" value="Family A G protein-coupled receptor-like"/>
    <property type="match status" value="1"/>
</dbReference>
<dbReference type="Proteomes" id="UP000663891">
    <property type="component" value="Unassembled WGS sequence"/>
</dbReference>
<sequence length="346" mass="40410">MVNNNSMNILSNTSDSNSTDIYSVISDVTFLGYYSLSMVIIGTIFNVLTFFVLCRPAFRDTKVRPTLHYMRTLALIDFINVYGWNLDHYLQLVHGFTLNDSYTVASCKIFSFLNYVTLHISAWLRVFICFDRYLCLSRLQPNTWFNKSKSVLIIIFGTTIFFILFNFHLLIFVCYRDDSGQIVRSSKLYALYPIYNQIHLVIYNLIPLFFMILFNSGSIYHLIRLRHATIVQNSRIRHRAISVTIIFTTCLFFVTCTPSSICYGYFYNTLAATVTGRRLVNAFDSIIFTFPVLSFPIYLITFSEFRRATFGLVIRNREIQPITNGTRQRHETNMQLQHRSNTHHLK</sequence>
<keyword evidence="8" id="KW-0807">Transducer</keyword>
<keyword evidence="6 10" id="KW-0472">Membrane</keyword>
<keyword evidence="3 10" id="KW-0812">Transmembrane</keyword>
<evidence type="ECO:0000256" key="7">
    <source>
        <dbReference type="ARBA" id="ARBA00023170"/>
    </source>
</evidence>
<keyword evidence="7" id="KW-0675">Receptor</keyword>
<feature type="domain" description="G-protein coupled receptors family 1 profile" evidence="11">
    <location>
        <begin position="45"/>
        <end position="261"/>
    </location>
</feature>
<evidence type="ECO:0000256" key="4">
    <source>
        <dbReference type="ARBA" id="ARBA00022989"/>
    </source>
</evidence>
<dbReference type="GO" id="GO:0005886">
    <property type="term" value="C:plasma membrane"/>
    <property type="evidence" value="ECO:0007669"/>
    <property type="project" value="UniProtKB-SubCell"/>
</dbReference>
<organism evidence="12 14">
    <name type="scientific">Adineta steineri</name>
    <dbReference type="NCBI Taxonomy" id="433720"/>
    <lineage>
        <taxon>Eukaryota</taxon>
        <taxon>Metazoa</taxon>
        <taxon>Spiralia</taxon>
        <taxon>Gnathifera</taxon>
        <taxon>Rotifera</taxon>
        <taxon>Eurotatoria</taxon>
        <taxon>Bdelloidea</taxon>
        <taxon>Adinetida</taxon>
        <taxon>Adinetidae</taxon>
        <taxon>Adineta</taxon>
    </lineage>
</organism>
<dbReference type="PROSITE" id="PS50262">
    <property type="entry name" value="G_PROTEIN_RECEP_F1_2"/>
    <property type="match status" value="1"/>
</dbReference>
<dbReference type="GO" id="GO:0007218">
    <property type="term" value="P:neuropeptide signaling pathway"/>
    <property type="evidence" value="ECO:0007669"/>
    <property type="project" value="TreeGrafter"/>
</dbReference>
<reference evidence="12" key="1">
    <citation type="submission" date="2021-02" db="EMBL/GenBank/DDBJ databases">
        <authorList>
            <person name="Nowell W R."/>
        </authorList>
    </citation>
    <scope>NUCLEOTIDE SEQUENCE</scope>
</reference>
<feature type="transmembrane region" description="Helical" evidence="10">
    <location>
        <begin position="286"/>
        <end position="305"/>
    </location>
</feature>
<evidence type="ECO:0000313" key="13">
    <source>
        <dbReference type="EMBL" id="CAF4016216.1"/>
    </source>
</evidence>
<name>A0A813ZCK0_9BILA</name>
<feature type="transmembrane region" description="Helical" evidence="10">
    <location>
        <begin position="243"/>
        <end position="266"/>
    </location>
</feature>
<feature type="region of interest" description="Disordered" evidence="9">
    <location>
        <begin position="323"/>
        <end position="346"/>
    </location>
</feature>
<dbReference type="PANTHER" id="PTHR24230">
    <property type="entry name" value="G-PROTEIN COUPLED RECEPTOR"/>
    <property type="match status" value="1"/>
</dbReference>
<evidence type="ECO:0000259" key="11">
    <source>
        <dbReference type="PROSITE" id="PS50262"/>
    </source>
</evidence>
<evidence type="ECO:0000256" key="10">
    <source>
        <dbReference type="SAM" id="Phobius"/>
    </source>
</evidence>
<comment type="caution">
    <text evidence="12">The sequence shown here is derived from an EMBL/GenBank/DDBJ whole genome shotgun (WGS) entry which is preliminary data.</text>
</comment>
<feature type="transmembrane region" description="Helical" evidence="10">
    <location>
        <begin position="31"/>
        <end position="54"/>
    </location>
</feature>
<protein>
    <recommendedName>
        <fullName evidence="11">G-protein coupled receptors family 1 profile domain-containing protein</fullName>
    </recommendedName>
</protein>
<keyword evidence="5" id="KW-0297">G-protein coupled receptor</keyword>
<evidence type="ECO:0000313" key="14">
    <source>
        <dbReference type="Proteomes" id="UP000663891"/>
    </source>
</evidence>
<feature type="transmembrane region" description="Helical" evidence="10">
    <location>
        <begin position="201"/>
        <end position="223"/>
    </location>
</feature>
<evidence type="ECO:0000256" key="3">
    <source>
        <dbReference type="ARBA" id="ARBA00022692"/>
    </source>
</evidence>
<evidence type="ECO:0000256" key="1">
    <source>
        <dbReference type="ARBA" id="ARBA00004651"/>
    </source>
</evidence>
<evidence type="ECO:0000313" key="12">
    <source>
        <dbReference type="EMBL" id="CAF0896528.1"/>
    </source>
</evidence>
<keyword evidence="4 10" id="KW-1133">Transmembrane helix</keyword>
<dbReference type="GO" id="GO:0008528">
    <property type="term" value="F:G protein-coupled peptide receptor activity"/>
    <property type="evidence" value="ECO:0007669"/>
    <property type="project" value="TreeGrafter"/>
</dbReference>
<accession>A0A813ZCK0</accession>
<keyword evidence="2" id="KW-1003">Cell membrane</keyword>
<comment type="subcellular location">
    <subcellularLocation>
        <location evidence="1">Cell membrane</location>
        <topology evidence="1">Multi-pass membrane protein</topology>
    </subcellularLocation>
</comment>
<dbReference type="InterPro" id="IPR017452">
    <property type="entry name" value="GPCR_Rhodpsn_7TM"/>
</dbReference>
<evidence type="ECO:0000256" key="2">
    <source>
        <dbReference type="ARBA" id="ARBA00022475"/>
    </source>
</evidence>
<dbReference type="PANTHER" id="PTHR24230:SF152">
    <property type="entry name" value="G-PROTEIN COUPLED RECEPTORS FAMILY 1 PROFILE DOMAIN-CONTAINING PROTEIN"/>
    <property type="match status" value="1"/>
</dbReference>
<evidence type="ECO:0000256" key="9">
    <source>
        <dbReference type="SAM" id="MobiDB-lite"/>
    </source>
</evidence>
<dbReference type="EMBL" id="CAJOAY010003333">
    <property type="protein sequence ID" value="CAF4016216.1"/>
    <property type="molecule type" value="Genomic_DNA"/>
</dbReference>